<proteinExistence type="predicted"/>
<dbReference type="EMBL" id="GGFJ01014924">
    <property type="protein sequence ID" value="MBW64065.1"/>
    <property type="molecule type" value="Transcribed_RNA"/>
</dbReference>
<protein>
    <submittedName>
        <fullName evidence="1">Putative secreted protein</fullName>
    </submittedName>
</protein>
<organism evidence="1">
    <name type="scientific">Anopheles marajoara</name>
    <dbReference type="NCBI Taxonomy" id="58244"/>
    <lineage>
        <taxon>Eukaryota</taxon>
        <taxon>Metazoa</taxon>
        <taxon>Ecdysozoa</taxon>
        <taxon>Arthropoda</taxon>
        <taxon>Hexapoda</taxon>
        <taxon>Insecta</taxon>
        <taxon>Pterygota</taxon>
        <taxon>Neoptera</taxon>
        <taxon>Endopterygota</taxon>
        <taxon>Diptera</taxon>
        <taxon>Nematocera</taxon>
        <taxon>Culicoidea</taxon>
        <taxon>Culicidae</taxon>
        <taxon>Anophelinae</taxon>
        <taxon>Anopheles</taxon>
    </lineage>
</organism>
<reference evidence="1" key="1">
    <citation type="submission" date="2018-01" db="EMBL/GenBank/DDBJ databases">
        <title>An insight into the sialome of Amazonian anophelines.</title>
        <authorList>
            <person name="Ribeiro J.M."/>
            <person name="Scarpassa V."/>
            <person name="Calvo E."/>
        </authorList>
    </citation>
    <scope>NUCLEOTIDE SEQUENCE</scope>
    <source>
        <tissue evidence="1">Salivary glands</tissue>
    </source>
</reference>
<name>A0A2M4CFR0_9DIPT</name>
<dbReference type="AlphaFoldDB" id="A0A2M4CFR0"/>
<accession>A0A2M4CFR0</accession>
<sequence length="66" mass="7369">MQHWILEVYVVLCVPSRSLSDALSTCLVQGSPQRRGVVCCGQILYRAIACLPEKTRSAQQEASYRV</sequence>
<evidence type="ECO:0000313" key="1">
    <source>
        <dbReference type="EMBL" id="MBW64065.1"/>
    </source>
</evidence>